<accession>A0ABP6GUS4</accession>
<organism evidence="3 4">
    <name type="scientific">Actinocorallia aurantiaca</name>
    <dbReference type="NCBI Taxonomy" id="46204"/>
    <lineage>
        <taxon>Bacteria</taxon>
        <taxon>Bacillati</taxon>
        <taxon>Actinomycetota</taxon>
        <taxon>Actinomycetes</taxon>
        <taxon>Streptosporangiales</taxon>
        <taxon>Thermomonosporaceae</taxon>
        <taxon>Actinocorallia</taxon>
    </lineage>
</organism>
<name>A0ABP6GUS4_9ACTN</name>
<dbReference type="Pfam" id="PF00975">
    <property type="entry name" value="Thioesterase"/>
    <property type="match status" value="1"/>
</dbReference>
<evidence type="ECO:0000259" key="2">
    <source>
        <dbReference type="Pfam" id="PF00975"/>
    </source>
</evidence>
<evidence type="ECO:0000313" key="4">
    <source>
        <dbReference type="Proteomes" id="UP001501842"/>
    </source>
</evidence>
<dbReference type="GO" id="GO:0016787">
    <property type="term" value="F:hydrolase activity"/>
    <property type="evidence" value="ECO:0007669"/>
    <property type="project" value="UniProtKB-KW"/>
</dbReference>
<gene>
    <name evidence="3" type="ORF">GCM10010439_38360</name>
</gene>
<dbReference type="PANTHER" id="PTHR11487">
    <property type="entry name" value="THIOESTERASE"/>
    <property type="match status" value="1"/>
</dbReference>
<comment type="caution">
    <text evidence="3">The sequence shown here is derived from an EMBL/GenBank/DDBJ whole genome shotgun (WGS) entry which is preliminary data.</text>
</comment>
<reference evidence="4" key="1">
    <citation type="journal article" date="2019" name="Int. J. Syst. Evol. Microbiol.">
        <title>The Global Catalogue of Microorganisms (GCM) 10K type strain sequencing project: providing services to taxonomists for standard genome sequencing and annotation.</title>
        <authorList>
            <consortium name="The Broad Institute Genomics Platform"/>
            <consortium name="The Broad Institute Genome Sequencing Center for Infectious Disease"/>
            <person name="Wu L."/>
            <person name="Ma J."/>
        </authorList>
    </citation>
    <scope>NUCLEOTIDE SEQUENCE [LARGE SCALE GENOMIC DNA]</scope>
    <source>
        <strain evidence="4">JCM 8201</strain>
    </source>
</reference>
<dbReference type="InterPro" id="IPR029058">
    <property type="entry name" value="AB_hydrolase_fold"/>
</dbReference>
<dbReference type="Proteomes" id="UP001501842">
    <property type="component" value="Unassembled WGS sequence"/>
</dbReference>
<comment type="similarity">
    <text evidence="1">Belongs to the thioesterase family.</text>
</comment>
<keyword evidence="4" id="KW-1185">Reference proteome</keyword>
<dbReference type="SUPFAM" id="SSF53474">
    <property type="entry name" value="alpha/beta-Hydrolases"/>
    <property type="match status" value="1"/>
</dbReference>
<feature type="domain" description="Thioesterase" evidence="2">
    <location>
        <begin position="28"/>
        <end position="242"/>
    </location>
</feature>
<proteinExistence type="inferred from homology"/>
<sequence length="255" mass="27789">MAVTTGGKTEVPDLWISRFGPSGGARTRLVCFPHAGGSSSFFFPLARALAPDVEVVAVQYPGRQNRRSEPLLTRITDLVDGVLPELDRAGDLPWALFGHSMGAVVAFEAARRAARPPLRLFASGRRAPSRIRDEDVHTRDDAGLIAELRRLGGTDPRVFDEPELLAGLLPAFRADYRAIETYRPDPGAAVGCPVTVLIGVEDPQVTEDEARSWRHHTTDRTDLHVFPGGHFYLADHQRRVTALIAAGLGDLSAKE</sequence>
<dbReference type="InterPro" id="IPR012223">
    <property type="entry name" value="TEII"/>
</dbReference>
<dbReference type="PANTHER" id="PTHR11487:SF0">
    <property type="entry name" value="S-ACYL FATTY ACID SYNTHASE THIOESTERASE, MEDIUM CHAIN"/>
    <property type="match status" value="1"/>
</dbReference>
<protein>
    <submittedName>
        <fullName evidence="3">Alpha/beta fold hydrolase</fullName>
    </submittedName>
</protein>
<evidence type="ECO:0000256" key="1">
    <source>
        <dbReference type="ARBA" id="ARBA00007169"/>
    </source>
</evidence>
<keyword evidence="3" id="KW-0378">Hydrolase</keyword>
<evidence type="ECO:0000313" key="3">
    <source>
        <dbReference type="EMBL" id="GAA2728972.1"/>
    </source>
</evidence>
<dbReference type="EMBL" id="BAAATZ010000014">
    <property type="protein sequence ID" value="GAA2728972.1"/>
    <property type="molecule type" value="Genomic_DNA"/>
</dbReference>
<dbReference type="Gene3D" id="3.40.50.1820">
    <property type="entry name" value="alpha/beta hydrolase"/>
    <property type="match status" value="1"/>
</dbReference>
<dbReference type="InterPro" id="IPR001031">
    <property type="entry name" value="Thioesterase"/>
</dbReference>